<name>A0ACC2J658_9PEZI</name>
<dbReference type="Proteomes" id="UP001153334">
    <property type="component" value="Unassembled WGS sequence"/>
</dbReference>
<reference evidence="1" key="1">
    <citation type="submission" date="2022-11" db="EMBL/GenBank/DDBJ databases">
        <title>Genome Sequence of Nemania bipapillata.</title>
        <authorList>
            <person name="Buettner E."/>
        </authorList>
    </citation>
    <scope>NUCLEOTIDE SEQUENCE</scope>
    <source>
        <strain evidence="1">CP14</strain>
    </source>
</reference>
<comment type="caution">
    <text evidence="1">The sequence shown here is derived from an EMBL/GenBank/DDBJ whole genome shotgun (WGS) entry which is preliminary data.</text>
</comment>
<gene>
    <name evidence="1" type="ORF">ONZ43_g1076</name>
</gene>
<keyword evidence="2" id="KW-1185">Reference proteome</keyword>
<evidence type="ECO:0000313" key="1">
    <source>
        <dbReference type="EMBL" id="KAJ8122828.1"/>
    </source>
</evidence>
<sequence>MDPISAISLASNIIDLVSKAARGGAAVVEVYKSVSGLSNANEVLSREAASLRGIVADLRRCQSQSPDNTANQRMRHISATLLQQCVELQSTLDDCRSTKRWGVLSAGRASATALLKISKIQKLQSDIVGSRDELFRWIATSTRPASSDVEATLRQLKAISTTSCEIATTLQQVNARLDVAAHNPTACLRGIRDIVANRVILQLLNFPSFHNRFEEIATQEEGTYEWIFAEPHVVLESEPELATTFPSWLESGDGIFHICGKPGSGKSTLMKYICRNPTTANLLSLWSRDNKLLIGKFFFWRTGVPQEQKSIRGLIRGLLYQILCEVPELSGEIFSQEIRYQLVENLQKHTTAELNSDDIMEAFSRLVTISKFSNPSQSLRGLRICLFIDGLDEFDNTIVNQSYRGLVEKLCQWTKNSDGHVKICVSSRTQEPFMQMLDSSKRFTLEKITGGDIELFIKRNLEDYPKFQRHHQKSPKECQALVNNIRRSADGVFLYVALAVKTLQDGLDDGIPVRGLRKVVSTTPEDLNSLLERVMGDVHEAFRDGLDVLLSAMLRATGTLLSPEDRASIYVKFSESSYEDLNISVLGSFFILRAIDTTATPVWDDLTIDKFDVRMEEWFQDGMGPDEISKVLCNTVRARCSGGDGMVGPC</sequence>
<organism evidence="1 2">
    <name type="scientific">Nemania bipapillata</name>
    <dbReference type="NCBI Taxonomy" id="110536"/>
    <lineage>
        <taxon>Eukaryota</taxon>
        <taxon>Fungi</taxon>
        <taxon>Dikarya</taxon>
        <taxon>Ascomycota</taxon>
        <taxon>Pezizomycotina</taxon>
        <taxon>Sordariomycetes</taxon>
        <taxon>Xylariomycetidae</taxon>
        <taxon>Xylariales</taxon>
        <taxon>Xylariaceae</taxon>
        <taxon>Nemania</taxon>
    </lineage>
</organism>
<proteinExistence type="predicted"/>
<accession>A0ACC2J658</accession>
<dbReference type="EMBL" id="JAPESX010000167">
    <property type="protein sequence ID" value="KAJ8122828.1"/>
    <property type="molecule type" value="Genomic_DNA"/>
</dbReference>
<evidence type="ECO:0000313" key="2">
    <source>
        <dbReference type="Proteomes" id="UP001153334"/>
    </source>
</evidence>
<protein>
    <submittedName>
        <fullName evidence="1">Uncharacterized protein</fullName>
    </submittedName>
</protein>